<dbReference type="PATRIC" id="fig|552518.3.peg.3340"/>
<dbReference type="InterPro" id="IPR027417">
    <property type="entry name" value="P-loop_NTPase"/>
</dbReference>
<proteinExistence type="predicted"/>
<organism evidence="1 2">
    <name type="scientific">Elstera litoralis</name>
    <dbReference type="NCBI Taxonomy" id="552518"/>
    <lineage>
        <taxon>Bacteria</taxon>
        <taxon>Pseudomonadati</taxon>
        <taxon>Pseudomonadota</taxon>
        <taxon>Alphaproteobacteria</taxon>
        <taxon>Rhodospirillales</taxon>
        <taxon>Rhodospirillaceae</taxon>
        <taxon>Elstera</taxon>
    </lineage>
</organism>
<dbReference type="EMBL" id="LAJY01000522">
    <property type="protein sequence ID" value="KJV08598.1"/>
    <property type="molecule type" value="Genomic_DNA"/>
</dbReference>
<evidence type="ECO:0000313" key="2">
    <source>
        <dbReference type="Proteomes" id="UP000033774"/>
    </source>
</evidence>
<dbReference type="Gene3D" id="3.40.50.300">
    <property type="entry name" value="P-loop containing nucleotide triphosphate hydrolases"/>
    <property type="match status" value="1"/>
</dbReference>
<sequence length="311" mass="32801">MPEATEDRLFYGYRLRSDVPLPSLPTLTGDDAPDLVLRRGPVPDRLPDAVWVSPFVEIGGDGSVLIRIPNVVGFLVQGGRALTLDHASTAETSVIETFLFSVVAGAVLHQRGMLPLHASCVMVGPVAIAMTGVSGRGKSTLAGILSLRGHAVVTDDICPVGFEGGRALITPGPPRVRLWPDAAGLLGLSHAELATGRPDHPKRVLVAHGTDATPKPLGALVRLAIDKRLTAPVLQRLSGPAAITPIEELVYRARLGRRLGRRIGLFQDLARLATLVPVYQMIRPEGTVDPSLLADLIVSTVSPAGQEGADG</sequence>
<dbReference type="RefSeq" id="WP_045776876.1">
    <property type="nucleotide sequence ID" value="NZ_LAJY01000522.1"/>
</dbReference>
<dbReference type="SUPFAM" id="SSF53795">
    <property type="entry name" value="PEP carboxykinase-like"/>
    <property type="match status" value="1"/>
</dbReference>
<reference evidence="1 2" key="1">
    <citation type="submission" date="2015-03" db="EMBL/GenBank/DDBJ databases">
        <title>Draft genome sequence of Elstera litoralis.</title>
        <authorList>
            <person name="Rahalkar M.C."/>
            <person name="Dhakephalkar P.K."/>
            <person name="Pore S.D."/>
            <person name="Arora P."/>
            <person name="Kapse N.G."/>
            <person name="Pandit P.S."/>
        </authorList>
    </citation>
    <scope>NUCLEOTIDE SEQUENCE [LARGE SCALE GENOMIC DNA]</scope>
    <source>
        <strain evidence="1 2">Dia-1</strain>
    </source>
</reference>
<keyword evidence="1" id="KW-0418">Kinase</keyword>
<dbReference type="GO" id="GO:0016301">
    <property type="term" value="F:kinase activity"/>
    <property type="evidence" value="ECO:0007669"/>
    <property type="project" value="UniProtKB-KW"/>
</dbReference>
<gene>
    <name evidence="1" type="ORF">VZ95_16765</name>
</gene>
<accession>A0A0F3IPY3</accession>
<dbReference type="Proteomes" id="UP000033774">
    <property type="component" value="Unassembled WGS sequence"/>
</dbReference>
<name>A0A0F3IPY3_9PROT</name>
<dbReference type="OrthoDB" id="3213869at2"/>
<protein>
    <submittedName>
        <fullName evidence="1">Serine kinase</fullName>
    </submittedName>
</protein>
<keyword evidence="2" id="KW-1185">Reference proteome</keyword>
<keyword evidence="1" id="KW-0808">Transferase</keyword>
<dbReference type="AlphaFoldDB" id="A0A0F3IPY3"/>
<comment type="caution">
    <text evidence="1">The sequence shown here is derived from an EMBL/GenBank/DDBJ whole genome shotgun (WGS) entry which is preliminary data.</text>
</comment>
<evidence type="ECO:0000313" key="1">
    <source>
        <dbReference type="EMBL" id="KJV08598.1"/>
    </source>
</evidence>